<sequence>MSAAMTPDTRPENRDETYDTFRRSLRQQRIERRLALSADECALLSAKICEHIQDNFPQLAGLRVGFCWPVKNEPDLRPLIMSWIESGQAGFAALLPVVREVNAALVFRKWTPGQRLIADRYGIPTPAAGEFLLPQALLLPVNAFDAAGYRIGYGGGFFDRTLAALKPAPLSIGVGFELARVDSIRPEAHDVRLDAMVSEAGVFRHI</sequence>
<dbReference type="InterPro" id="IPR037171">
    <property type="entry name" value="NagB/RpiA_transferase-like"/>
</dbReference>
<reference evidence="6" key="1">
    <citation type="submission" date="2020-10" db="EMBL/GenBank/DDBJ databases">
        <title>Connecting structure to function with the recovery of over 1000 high-quality activated sludge metagenome-assembled genomes encoding full-length rRNA genes using long-read sequencing.</title>
        <authorList>
            <person name="Singleton C.M."/>
            <person name="Petriglieri F."/>
            <person name="Kristensen J.M."/>
            <person name="Kirkegaard R.H."/>
            <person name="Michaelsen T.Y."/>
            <person name="Andersen M.H."/>
            <person name="Karst S.M."/>
            <person name="Dueholm M.S."/>
            <person name="Nielsen P.H."/>
            <person name="Albertsen M."/>
        </authorList>
    </citation>
    <scope>NUCLEOTIDE SEQUENCE</scope>
    <source>
        <strain evidence="6">EsbW_18-Q3-R4-48_MAXAC.044</strain>
    </source>
</reference>
<dbReference type="AlphaFoldDB" id="A0A9D7FAE3"/>
<dbReference type="EMBL" id="JADJNC010000009">
    <property type="protein sequence ID" value="MBK7422813.1"/>
    <property type="molecule type" value="Genomic_DNA"/>
</dbReference>
<comment type="similarity">
    <text evidence="1 5">Belongs to the 5-formyltetrahydrofolate cyclo-ligase family.</text>
</comment>
<dbReference type="GO" id="GO:0009396">
    <property type="term" value="P:folic acid-containing compound biosynthetic process"/>
    <property type="evidence" value="ECO:0007669"/>
    <property type="project" value="TreeGrafter"/>
</dbReference>
<dbReference type="GO" id="GO:0035999">
    <property type="term" value="P:tetrahydrofolate interconversion"/>
    <property type="evidence" value="ECO:0007669"/>
    <property type="project" value="TreeGrafter"/>
</dbReference>
<dbReference type="Pfam" id="PF01812">
    <property type="entry name" value="5-FTHF_cyc-lig"/>
    <property type="match status" value="1"/>
</dbReference>
<dbReference type="PANTHER" id="PTHR23407">
    <property type="entry name" value="ATPASE INHIBITOR/5-FORMYLTETRAHYDROFOLATE CYCLO-LIGASE"/>
    <property type="match status" value="1"/>
</dbReference>
<dbReference type="GO" id="GO:0005524">
    <property type="term" value="F:ATP binding"/>
    <property type="evidence" value="ECO:0007669"/>
    <property type="project" value="UniProtKB-KW"/>
</dbReference>
<protein>
    <recommendedName>
        <fullName evidence="5">5-formyltetrahydrofolate cyclo-ligase</fullName>
        <ecNumber evidence="5">6.3.3.2</ecNumber>
    </recommendedName>
</protein>
<comment type="catalytic activity">
    <reaction evidence="5">
        <text>(6S)-5-formyl-5,6,7,8-tetrahydrofolate + ATP = (6R)-5,10-methenyltetrahydrofolate + ADP + phosphate</text>
        <dbReference type="Rhea" id="RHEA:10488"/>
        <dbReference type="ChEBI" id="CHEBI:30616"/>
        <dbReference type="ChEBI" id="CHEBI:43474"/>
        <dbReference type="ChEBI" id="CHEBI:57455"/>
        <dbReference type="ChEBI" id="CHEBI:57457"/>
        <dbReference type="ChEBI" id="CHEBI:456216"/>
        <dbReference type="EC" id="6.3.3.2"/>
    </reaction>
</comment>
<dbReference type="SUPFAM" id="SSF100950">
    <property type="entry name" value="NagB/RpiA/CoA transferase-like"/>
    <property type="match status" value="1"/>
</dbReference>
<evidence type="ECO:0000313" key="7">
    <source>
        <dbReference type="Proteomes" id="UP000886602"/>
    </source>
</evidence>
<name>A0A9D7FAE3_9RHOO</name>
<evidence type="ECO:0000313" key="6">
    <source>
        <dbReference type="EMBL" id="MBK7422813.1"/>
    </source>
</evidence>
<dbReference type="GO" id="GO:0046872">
    <property type="term" value="F:metal ion binding"/>
    <property type="evidence" value="ECO:0007669"/>
    <property type="project" value="UniProtKB-KW"/>
</dbReference>
<evidence type="ECO:0000256" key="3">
    <source>
        <dbReference type="ARBA" id="ARBA00022840"/>
    </source>
</evidence>
<comment type="cofactor">
    <cofactor evidence="5">
        <name>Mg(2+)</name>
        <dbReference type="ChEBI" id="CHEBI:18420"/>
    </cofactor>
</comment>
<dbReference type="PANTHER" id="PTHR23407:SF1">
    <property type="entry name" value="5-FORMYLTETRAHYDROFOLATE CYCLO-LIGASE"/>
    <property type="match status" value="1"/>
</dbReference>
<accession>A0A9D7FAE3</accession>
<keyword evidence="2 5" id="KW-0547">Nucleotide-binding</keyword>
<dbReference type="InterPro" id="IPR002698">
    <property type="entry name" value="FTHF_cligase"/>
</dbReference>
<gene>
    <name evidence="6" type="ORF">IPJ48_06770</name>
</gene>
<dbReference type="PIRSF" id="PIRSF006806">
    <property type="entry name" value="FTHF_cligase"/>
    <property type="match status" value="1"/>
</dbReference>
<dbReference type="Proteomes" id="UP000886602">
    <property type="component" value="Unassembled WGS sequence"/>
</dbReference>
<dbReference type="Gene3D" id="3.40.50.10420">
    <property type="entry name" value="NagB/RpiA/CoA transferase-like"/>
    <property type="match status" value="1"/>
</dbReference>
<keyword evidence="5" id="KW-0479">Metal-binding</keyword>
<keyword evidence="6" id="KW-0436">Ligase</keyword>
<organism evidence="6 7">
    <name type="scientific">Candidatus Propionivibrio dominans</name>
    <dbReference type="NCBI Taxonomy" id="2954373"/>
    <lineage>
        <taxon>Bacteria</taxon>
        <taxon>Pseudomonadati</taxon>
        <taxon>Pseudomonadota</taxon>
        <taxon>Betaproteobacteria</taxon>
        <taxon>Rhodocyclales</taxon>
        <taxon>Rhodocyclaceae</taxon>
        <taxon>Propionivibrio</taxon>
    </lineage>
</organism>
<dbReference type="GO" id="GO:0030272">
    <property type="term" value="F:5-formyltetrahydrofolate cyclo-ligase activity"/>
    <property type="evidence" value="ECO:0007669"/>
    <property type="project" value="UniProtKB-EC"/>
</dbReference>
<keyword evidence="5" id="KW-0460">Magnesium</keyword>
<comment type="caution">
    <text evidence="6">The sequence shown here is derived from an EMBL/GenBank/DDBJ whole genome shotgun (WGS) entry which is preliminary data.</text>
</comment>
<evidence type="ECO:0000256" key="2">
    <source>
        <dbReference type="ARBA" id="ARBA00022741"/>
    </source>
</evidence>
<proteinExistence type="inferred from homology"/>
<feature type="binding site" evidence="4">
    <location>
        <position position="73"/>
    </location>
    <ligand>
        <name>substrate</name>
    </ligand>
</feature>
<dbReference type="InterPro" id="IPR024185">
    <property type="entry name" value="FTHF_cligase-like_sf"/>
</dbReference>
<dbReference type="EC" id="6.3.3.2" evidence="5"/>
<keyword evidence="3 5" id="KW-0067">ATP-binding</keyword>
<evidence type="ECO:0000256" key="5">
    <source>
        <dbReference type="RuleBase" id="RU361279"/>
    </source>
</evidence>
<dbReference type="NCBIfam" id="TIGR02727">
    <property type="entry name" value="MTHFS_bact"/>
    <property type="match status" value="1"/>
</dbReference>
<evidence type="ECO:0000256" key="1">
    <source>
        <dbReference type="ARBA" id="ARBA00010638"/>
    </source>
</evidence>
<evidence type="ECO:0000256" key="4">
    <source>
        <dbReference type="PIRSR" id="PIRSR006806-1"/>
    </source>
</evidence>